<keyword evidence="4" id="KW-0653">Protein transport</keyword>
<evidence type="ECO:0000256" key="2">
    <source>
        <dbReference type="ARBA" id="ARBA00005982"/>
    </source>
</evidence>
<keyword evidence="3 7" id="KW-0812">Transmembrane</keyword>
<dbReference type="Proteomes" id="UP001162480">
    <property type="component" value="Chromosome 25"/>
</dbReference>
<feature type="transmembrane region" description="Helical" evidence="7">
    <location>
        <begin position="535"/>
        <end position="556"/>
    </location>
</feature>
<keyword evidence="4" id="KW-0571">Peptide transport</keyword>
<dbReference type="GO" id="GO:0022857">
    <property type="term" value="F:transmembrane transporter activity"/>
    <property type="evidence" value="ECO:0007669"/>
    <property type="project" value="InterPro"/>
</dbReference>
<feature type="transmembrane region" description="Helical" evidence="7">
    <location>
        <begin position="45"/>
        <end position="67"/>
    </location>
</feature>
<feature type="transmembrane region" description="Helical" evidence="7">
    <location>
        <begin position="340"/>
        <end position="357"/>
    </location>
</feature>
<evidence type="ECO:0000313" key="8">
    <source>
        <dbReference type="EMBL" id="CAI9740891.1"/>
    </source>
</evidence>
<comment type="subcellular location">
    <subcellularLocation>
        <location evidence="1">Membrane</location>
        <topology evidence="1">Multi-pass membrane protein</topology>
    </subcellularLocation>
</comment>
<dbReference type="InterPro" id="IPR036259">
    <property type="entry name" value="MFS_trans_sf"/>
</dbReference>
<comment type="similarity">
    <text evidence="2">Belongs to the major facilitator superfamily. Proton-dependent oligopeptide transporter (POT/PTR) (TC 2.A.17) family.</text>
</comment>
<keyword evidence="9" id="KW-1185">Reference proteome</keyword>
<evidence type="ECO:0000256" key="1">
    <source>
        <dbReference type="ARBA" id="ARBA00004141"/>
    </source>
</evidence>
<feature type="transmembrane region" description="Helical" evidence="7">
    <location>
        <begin position="115"/>
        <end position="135"/>
    </location>
</feature>
<sequence length="640" mass="72336">MSESDPLLFRERNPSLYSEKLTNKPPSVILTDDNHTSKCKTRTSCAAILIVEACERIAFYSLLGNLVLFLNENPLHWNAYNASSLSFYFLGLSFITSLLGGLIADTLLGRFKGLLFSFLIYVIGYFFLLFVSAPVHKDGKKNVFYNFCPSHTQNSSMHIPNLFEENCSIPIFFILTTAAVGIGFFKANIIPFGADQVQNNSPVNIRSFFNWFYLSLNIGAFIGLGVLTFIQQYFSFFYGFAAALGTLVLGFVVFVAGRCCYKVSPPNGSVLINIYQIINNAFVNRRKCKQKRITFSSYNSQLDQIEDNMHKKSFLDFSKVRYGGRFHDALVNDVKALGKVFIFFIALIPYWMVYFQMETTFLVQGLHMRLSMQNGTETVLQNKNYNCTQATEVNYPKVAVAWLSLCDVLLIFLILPLMEKVIYPWFDSVGYSFTLTQRITTGMIFAVLAMVAAGVVELFRLQTVYYDPENQCKCHIIEQTIGNLGQHDQFYAADMSIFYQVPQYAFLGISEVFASVAGLEFAYSMAPTSMKGIIMGLFLFFSGIGSLVSIGIIQALKGTLFFGEDFGDINIRKCDQHGRVTEANHLDYYFFAMAVFLAFFTVVFIVVAHCFNFSKAYPVSKLTRDSRRNRFESGSINSSE</sequence>
<feature type="transmembrane region" description="Helical" evidence="7">
    <location>
        <begin position="169"/>
        <end position="187"/>
    </location>
</feature>
<keyword evidence="6 7" id="KW-0472">Membrane</keyword>
<keyword evidence="4" id="KW-0813">Transport</keyword>
<dbReference type="SUPFAM" id="SSF103473">
    <property type="entry name" value="MFS general substrate transporter"/>
    <property type="match status" value="1"/>
</dbReference>
<proteinExistence type="inferred from homology"/>
<accession>A0AA36BW84</accession>
<gene>
    <name evidence="8" type="ORF">OCTVUL_1B029490</name>
</gene>
<evidence type="ECO:0000256" key="4">
    <source>
        <dbReference type="ARBA" id="ARBA00022856"/>
    </source>
</evidence>
<feature type="transmembrane region" description="Helical" evidence="7">
    <location>
        <begin position="504"/>
        <end position="523"/>
    </location>
</feature>
<organism evidence="8 9">
    <name type="scientific">Octopus vulgaris</name>
    <name type="common">Common octopus</name>
    <dbReference type="NCBI Taxonomy" id="6645"/>
    <lineage>
        <taxon>Eukaryota</taxon>
        <taxon>Metazoa</taxon>
        <taxon>Spiralia</taxon>
        <taxon>Lophotrochozoa</taxon>
        <taxon>Mollusca</taxon>
        <taxon>Cephalopoda</taxon>
        <taxon>Coleoidea</taxon>
        <taxon>Octopodiformes</taxon>
        <taxon>Octopoda</taxon>
        <taxon>Incirrata</taxon>
        <taxon>Octopodidae</taxon>
        <taxon>Octopus</taxon>
    </lineage>
</organism>
<feature type="transmembrane region" description="Helical" evidence="7">
    <location>
        <begin position="399"/>
        <end position="418"/>
    </location>
</feature>
<dbReference type="GO" id="GO:0015833">
    <property type="term" value="P:peptide transport"/>
    <property type="evidence" value="ECO:0007669"/>
    <property type="project" value="UniProtKB-KW"/>
</dbReference>
<name>A0AA36BW84_OCTVU</name>
<dbReference type="EMBL" id="OX597838">
    <property type="protein sequence ID" value="CAI9740891.1"/>
    <property type="molecule type" value="Genomic_DNA"/>
</dbReference>
<feature type="transmembrane region" description="Helical" evidence="7">
    <location>
        <begin position="87"/>
        <end position="108"/>
    </location>
</feature>
<evidence type="ECO:0000256" key="5">
    <source>
        <dbReference type="ARBA" id="ARBA00022989"/>
    </source>
</evidence>
<reference evidence="8" key="1">
    <citation type="submission" date="2023-08" db="EMBL/GenBank/DDBJ databases">
        <authorList>
            <person name="Alioto T."/>
            <person name="Alioto T."/>
            <person name="Gomez Garrido J."/>
        </authorList>
    </citation>
    <scope>NUCLEOTIDE SEQUENCE</scope>
</reference>
<evidence type="ECO:0000256" key="3">
    <source>
        <dbReference type="ARBA" id="ARBA00022692"/>
    </source>
</evidence>
<protein>
    <submittedName>
        <fullName evidence="8">Solute carrier family 15 member 4-like</fullName>
    </submittedName>
</protein>
<evidence type="ECO:0000256" key="6">
    <source>
        <dbReference type="ARBA" id="ARBA00023136"/>
    </source>
</evidence>
<dbReference type="AlphaFoldDB" id="A0AA36BW84"/>
<dbReference type="GO" id="GO:0016020">
    <property type="term" value="C:membrane"/>
    <property type="evidence" value="ECO:0007669"/>
    <property type="project" value="UniProtKB-SubCell"/>
</dbReference>
<feature type="transmembrane region" description="Helical" evidence="7">
    <location>
        <begin position="439"/>
        <end position="459"/>
    </location>
</feature>
<evidence type="ECO:0000313" key="9">
    <source>
        <dbReference type="Proteomes" id="UP001162480"/>
    </source>
</evidence>
<dbReference type="Gene3D" id="1.20.1250.20">
    <property type="entry name" value="MFS general substrate transporter like domains"/>
    <property type="match status" value="1"/>
</dbReference>
<dbReference type="Pfam" id="PF00854">
    <property type="entry name" value="PTR2"/>
    <property type="match status" value="1"/>
</dbReference>
<dbReference type="PANTHER" id="PTHR11654">
    <property type="entry name" value="OLIGOPEPTIDE TRANSPORTER-RELATED"/>
    <property type="match status" value="1"/>
</dbReference>
<keyword evidence="5 7" id="KW-1133">Transmembrane helix</keyword>
<feature type="transmembrane region" description="Helical" evidence="7">
    <location>
        <begin position="208"/>
        <end position="230"/>
    </location>
</feature>
<evidence type="ECO:0000256" key="7">
    <source>
        <dbReference type="SAM" id="Phobius"/>
    </source>
</evidence>
<dbReference type="InterPro" id="IPR000109">
    <property type="entry name" value="POT_fam"/>
</dbReference>
<feature type="transmembrane region" description="Helical" evidence="7">
    <location>
        <begin position="588"/>
        <end position="611"/>
    </location>
</feature>
<feature type="transmembrane region" description="Helical" evidence="7">
    <location>
        <begin position="236"/>
        <end position="256"/>
    </location>
</feature>